<protein>
    <submittedName>
        <fullName evidence="1">Uncharacterized protein</fullName>
    </submittedName>
</protein>
<evidence type="ECO:0000313" key="2">
    <source>
        <dbReference type="Proteomes" id="UP001153331"/>
    </source>
</evidence>
<evidence type="ECO:0000313" key="1">
    <source>
        <dbReference type="EMBL" id="KAJ8106775.1"/>
    </source>
</evidence>
<proteinExistence type="predicted"/>
<accession>A0ACC2HV78</accession>
<gene>
    <name evidence="1" type="ORF">OPT61_g9318</name>
</gene>
<comment type="caution">
    <text evidence="1">The sequence shown here is derived from an EMBL/GenBank/DDBJ whole genome shotgun (WGS) entry which is preliminary data.</text>
</comment>
<keyword evidence="2" id="KW-1185">Reference proteome</keyword>
<sequence length="547" mass="62199">MEPQHHQSSVMPVNGSTLNTPLLGTSFDGSSSQHRGVLQERSANWPHENTASPLSSIQHAPQKISRSQSPTENAYSQHAAAAGNYFTGNLHGQQMGLAGHGTARSEKQIAKEIKRLYDLLRRSDKYQKYREKQPVLTPQEFIEREEREAKMKVDKDNKSPEKSVWPEFLEHAFWIALIRWPPMGRKKFMLDGALRGRNELIQDSICKDTGIKRDRKQVSSHLQVLKQHLKDQPGVLVYMATKDEDKKRHRGREAANSYHLSHLGGRHHSQQRVGSGSKYDYSASAPFWSGISSLQPSLGLSLNGVADMTPYTVALFTMLVEDGDQTVHNFTQLSQDGRQQDLHVTDTAMWNRQYPEFAFLQKQADEWTKKQQKVLVCDASIKVMTETRSNARLSISFDLHSQRDLQSFESLVCTTRFYDDGKMDADPHFDVPHLHDLKEHRTSCEYSPDPHSCTGRLRLAFGSRFWVNRMSKYQSLRHKDENLVGRSLLKLTATQDVYGVSPSGAAECVLTILWRFRQTRDTAEISSTSQQASHSTHQTHSTNSKQT</sequence>
<name>A0ACC2HV78_9PLEO</name>
<dbReference type="Proteomes" id="UP001153331">
    <property type="component" value="Unassembled WGS sequence"/>
</dbReference>
<reference evidence="1" key="1">
    <citation type="submission" date="2022-11" db="EMBL/GenBank/DDBJ databases">
        <title>Genome Sequence of Boeremia exigua.</title>
        <authorList>
            <person name="Buettner E."/>
        </authorList>
    </citation>
    <scope>NUCLEOTIDE SEQUENCE</scope>
    <source>
        <strain evidence="1">CU02</strain>
    </source>
</reference>
<organism evidence="1 2">
    <name type="scientific">Boeremia exigua</name>
    <dbReference type="NCBI Taxonomy" id="749465"/>
    <lineage>
        <taxon>Eukaryota</taxon>
        <taxon>Fungi</taxon>
        <taxon>Dikarya</taxon>
        <taxon>Ascomycota</taxon>
        <taxon>Pezizomycotina</taxon>
        <taxon>Dothideomycetes</taxon>
        <taxon>Pleosporomycetidae</taxon>
        <taxon>Pleosporales</taxon>
        <taxon>Pleosporineae</taxon>
        <taxon>Didymellaceae</taxon>
        <taxon>Boeremia</taxon>
    </lineage>
</organism>
<dbReference type="EMBL" id="JAPHNI010001080">
    <property type="protein sequence ID" value="KAJ8106775.1"/>
    <property type="molecule type" value="Genomic_DNA"/>
</dbReference>